<dbReference type="PANTHER" id="PTHR46268">
    <property type="entry name" value="STRESS RESPONSE PROTEIN NHAX"/>
    <property type="match status" value="1"/>
</dbReference>
<protein>
    <submittedName>
        <fullName evidence="3">Nucleotide-binding universal stress UspA family protein</fullName>
    </submittedName>
</protein>
<evidence type="ECO:0000259" key="2">
    <source>
        <dbReference type="Pfam" id="PF00582"/>
    </source>
</evidence>
<feature type="domain" description="UspA" evidence="2">
    <location>
        <begin position="150"/>
        <end position="286"/>
    </location>
</feature>
<feature type="domain" description="UspA" evidence="2">
    <location>
        <begin position="10"/>
        <end position="136"/>
    </location>
</feature>
<dbReference type="PRINTS" id="PR01438">
    <property type="entry name" value="UNVRSLSTRESS"/>
</dbReference>
<comment type="caution">
    <text evidence="3">The sequence shown here is derived from an EMBL/GenBank/DDBJ whole genome shotgun (WGS) entry which is preliminary data.</text>
</comment>
<dbReference type="InterPro" id="IPR006016">
    <property type="entry name" value="UspA"/>
</dbReference>
<dbReference type="EMBL" id="SHKL01000001">
    <property type="protein sequence ID" value="RZT86791.1"/>
    <property type="molecule type" value="Genomic_DNA"/>
</dbReference>
<dbReference type="Proteomes" id="UP000291591">
    <property type="component" value="Unassembled WGS sequence"/>
</dbReference>
<name>A0A4Q7V0G1_PSEST</name>
<dbReference type="Gene3D" id="3.40.50.620">
    <property type="entry name" value="HUPs"/>
    <property type="match status" value="2"/>
</dbReference>
<keyword evidence="4" id="KW-1185">Reference proteome</keyword>
<reference evidence="3 4" key="1">
    <citation type="submission" date="2019-02" db="EMBL/GenBank/DDBJ databases">
        <title>Sequencing the genomes of 1000 actinobacteria strains.</title>
        <authorList>
            <person name="Klenk H.-P."/>
        </authorList>
    </citation>
    <scope>NUCLEOTIDE SEQUENCE [LARGE SCALE GENOMIC DNA]</scope>
    <source>
        <strain evidence="3 4">DSM 45779</strain>
    </source>
</reference>
<dbReference type="Pfam" id="PF00582">
    <property type="entry name" value="Usp"/>
    <property type="match status" value="2"/>
</dbReference>
<evidence type="ECO:0000313" key="4">
    <source>
        <dbReference type="Proteomes" id="UP000291591"/>
    </source>
</evidence>
<dbReference type="OrthoDB" id="3579306at2"/>
<dbReference type="PANTHER" id="PTHR46268:SF6">
    <property type="entry name" value="UNIVERSAL STRESS PROTEIN UP12"/>
    <property type="match status" value="1"/>
</dbReference>
<sequence>MSTRTQDGPPIVVGVDESASAADAVGWAAGLAAAWGAPLHLVHAGAPADGADPAWLRGLAGSVAGAGATVDVPRTSAGEEQGEGADGVAGLLVRRSSGARLVVVGSYGEGARSGMLAGSVALALIERAECPVAVVRGGTPDVRPPDEGPVVAGVDGTASAGTALDFASRLATAFGTRVLAVHTWSDVVSDTAGAAHRLTGDGTTLGGFAGEILRDAVAAARERHPGLEIEGELVEGSPLRAVLDRADGARAVVVGHREHLPPASMSVTSTGRGLVGFASCPVVVVRETPVPD</sequence>
<dbReference type="SUPFAM" id="SSF52402">
    <property type="entry name" value="Adenine nucleotide alpha hydrolases-like"/>
    <property type="match status" value="2"/>
</dbReference>
<comment type="similarity">
    <text evidence="1">Belongs to the universal stress protein A family.</text>
</comment>
<gene>
    <name evidence="3" type="ORF">EV383_3689</name>
</gene>
<proteinExistence type="inferred from homology"/>
<dbReference type="RefSeq" id="WP_130291028.1">
    <property type="nucleotide sequence ID" value="NZ_SHKL01000001.1"/>
</dbReference>
<accession>A0A4Q7V0G1</accession>
<dbReference type="AlphaFoldDB" id="A0A4Q7V0G1"/>
<organism evidence="3 4">
    <name type="scientific">Pseudonocardia sediminis</name>
    <dbReference type="NCBI Taxonomy" id="1397368"/>
    <lineage>
        <taxon>Bacteria</taxon>
        <taxon>Bacillati</taxon>
        <taxon>Actinomycetota</taxon>
        <taxon>Actinomycetes</taxon>
        <taxon>Pseudonocardiales</taxon>
        <taxon>Pseudonocardiaceae</taxon>
        <taxon>Pseudonocardia</taxon>
    </lineage>
</organism>
<dbReference type="InterPro" id="IPR006015">
    <property type="entry name" value="Universal_stress_UspA"/>
</dbReference>
<evidence type="ECO:0000256" key="1">
    <source>
        <dbReference type="ARBA" id="ARBA00008791"/>
    </source>
</evidence>
<dbReference type="InterPro" id="IPR014729">
    <property type="entry name" value="Rossmann-like_a/b/a_fold"/>
</dbReference>
<evidence type="ECO:0000313" key="3">
    <source>
        <dbReference type="EMBL" id="RZT86791.1"/>
    </source>
</evidence>